<dbReference type="PROSITE" id="PS50043">
    <property type="entry name" value="HTH_LUXR_2"/>
    <property type="match status" value="1"/>
</dbReference>
<dbReference type="Gene3D" id="3.40.50.2300">
    <property type="match status" value="1"/>
</dbReference>
<evidence type="ECO:0000259" key="4">
    <source>
        <dbReference type="PROSITE" id="PS50043"/>
    </source>
</evidence>
<evidence type="ECO:0000259" key="5">
    <source>
        <dbReference type="PROSITE" id="PS50110"/>
    </source>
</evidence>
<evidence type="ECO:0000313" key="6">
    <source>
        <dbReference type="EMBL" id="MDQ7908672.1"/>
    </source>
</evidence>
<sequence>MAEPIRVLVVDDHPVVRQGLRTFLDVQEGITVVGEAEDGAACVTEAERLRPDLVLLDLRMPGTDGVAALHGLRDLDDPPRVLVITSFTEPTAVLPAVRAGASGYVYKDVDPPALAAAIRAVHAGHVLLHPDVARLLAAGDAPPATAPLTAREREVLIEVARGRSNREIAKALAVSEKTVKTHVSAILGKLDLQDRTQAALYAVRTGLVQPL</sequence>
<dbReference type="InterPro" id="IPR001789">
    <property type="entry name" value="Sig_transdc_resp-reg_receiver"/>
</dbReference>
<name>A0ABU0ZQG1_9ACTN</name>
<dbReference type="PANTHER" id="PTHR43214">
    <property type="entry name" value="TWO-COMPONENT RESPONSE REGULATOR"/>
    <property type="match status" value="1"/>
</dbReference>
<accession>A0ABU0ZQG1</accession>
<feature type="modified residue" description="4-aspartylphosphate" evidence="3">
    <location>
        <position position="57"/>
    </location>
</feature>
<proteinExistence type="predicted"/>
<dbReference type="PROSITE" id="PS50110">
    <property type="entry name" value="RESPONSE_REGULATORY"/>
    <property type="match status" value="1"/>
</dbReference>
<dbReference type="EMBL" id="JAVHUY010000033">
    <property type="protein sequence ID" value="MDQ7908672.1"/>
    <property type="molecule type" value="Genomic_DNA"/>
</dbReference>
<feature type="domain" description="Response regulatory" evidence="5">
    <location>
        <begin position="6"/>
        <end position="122"/>
    </location>
</feature>
<dbReference type="SMART" id="SM00421">
    <property type="entry name" value="HTH_LUXR"/>
    <property type="match status" value="1"/>
</dbReference>
<evidence type="ECO:0000256" key="3">
    <source>
        <dbReference type="PROSITE-ProRule" id="PRU00169"/>
    </source>
</evidence>
<dbReference type="Pfam" id="PF00072">
    <property type="entry name" value="Response_reg"/>
    <property type="match status" value="1"/>
</dbReference>
<gene>
    <name evidence="6" type="ORF">RB614_29480</name>
</gene>
<dbReference type="InterPro" id="IPR016032">
    <property type="entry name" value="Sig_transdc_resp-reg_C-effctor"/>
</dbReference>
<dbReference type="PRINTS" id="PR00038">
    <property type="entry name" value="HTHLUXR"/>
</dbReference>
<dbReference type="CDD" id="cd06170">
    <property type="entry name" value="LuxR_C_like"/>
    <property type="match status" value="1"/>
</dbReference>
<feature type="domain" description="HTH luxR-type" evidence="4">
    <location>
        <begin position="141"/>
        <end position="206"/>
    </location>
</feature>
<dbReference type="Proteomes" id="UP001230908">
    <property type="component" value="Unassembled WGS sequence"/>
</dbReference>
<dbReference type="Pfam" id="PF00196">
    <property type="entry name" value="GerE"/>
    <property type="match status" value="1"/>
</dbReference>
<evidence type="ECO:0000256" key="2">
    <source>
        <dbReference type="ARBA" id="ARBA00023125"/>
    </source>
</evidence>
<dbReference type="CDD" id="cd17535">
    <property type="entry name" value="REC_NarL-like"/>
    <property type="match status" value="1"/>
</dbReference>
<protein>
    <submittedName>
        <fullName evidence="6">Response regulator transcription factor</fullName>
    </submittedName>
</protein>
<dbReference type="SUPFAM" id="SSF46894">
    <property type="entry name" value="C-terminal effector domain of the bipartite response regulators"/>
    <property type="match status" value="1"/>
</dbReference>
<keyword evidence="2" id="KW-0238">DNA-binding</keyword>
<dbReference type="SUPFAM" id="SSF52172">
    <property type="entry name" value="CheY-like"/>
    <property type="match status" value="1"/>
</dbReference>
<organism evidence="6 7">
    <name type="scientific">Phytohabitans maris</name>
    <dbReference type="NCBI Taxonomy" id="3071409"/>
    <lineage>
        <taxon>Bacteria</taxon>
        <taxon>Bacillati</taxon>
        <taxon>Actinomycetota</taxon>
        <taxon>Actinomycetes</taxon>
        <taxon>Micromonosporales</taxon>
        <taxon>Micromonosporaceae</taxon>
    </lineage>
</organism>
<reference evidence="6 7" key="1">
    <citation type="submission" date="2023-08" db="EMBL/GenBank/DDBJ databases">
        <title>Phytohabitans sansha sp. nov., isolated from marine sediment.</title>
        <authorList>
            <person name="Zhao Y."/>
            <person name="Yi K."/>
        </authorList>
    </citation>
    <scope>NUCLEOTIDE SEQUENCE [LARGE SCALE GENOMIC DNA]</scope>
    <source>
        <strain evidence="6 7">ZYX-F-186</strain>
    </source>
</reference>
<keyword evidence="7" id="KW-1185">Reference proteome</keyword>
<dbReference type="InterPro" id="IPR000792">
    <property type="entry name" value="Tscrpt_reg_LuxR_C"/>
</dbReference>
<dbReference type="InterPro" id="IPR011006">
    <property type="entry name" value="CheY-like_superfamily"/>
</dbReference>
<dbReference type="InterPro" id="IPR058245">
    <property type="entry name" value="NreC/VraR/RcsB-like_REC"/>
</dbReference>
<evidence type="ECO:0000313" key="7">
    <source>
        <dbReference type="Proteomes" id="UP001230908"/>
    </source>
</evidence>
<dbReference type="PROSITE" id="PS00622">
    <property type="entry name" value="HTH_LUXR_1"/>
    <property type="match status" value="1"/>
</dbReference>
<comment type="caution">
    <text evidence="6">The sequence shown here is derived from an EMBL/GenBank/DDBJ whole genome shotgun (WGS) entry which is preliminary data.</text>
</comment>
<dbReference type="InterPro" id="IPR039420">
    <property type="entry name" value="WalR-like"/>
</dbReference>
<dbReference type="PANTHER" id="PTHR43214:SF43">
    <property type="entry name" value="TWO-COMPONENT RESPONSE REGULATOR"/>
    <property type="match status" value="1"/>
</dbReference>
<keyword evidence="1 3" id="KW-0597">Phosphoprotein</keyword>
<dbReference type="RefSeq" id="WP_308715940.1">
    <property type="nucleotide sequence ID" value="NZ_JAVHUY010000033.1"/>
</dbReference>
<evidence type="ECO:0000256" key="1">
    <source>
        <dbReference type="ARBA" id="ARBA00022553"/>
    </source>
</evidence>
<dbReference type="SMART" id="SM00448">
    <property type="entry name" value="REC"/>
    <property type="match status" value="1"/>
</dbReference>